<organism evidence="8 9">
    <name type="scientific">Mycobacterium kubicae</name>
    <dbReference type="NCBI Taxonomy" id="120959"/>
    <lineage>
        <taxon>Bacteria</taxon>
        <taxon>Bacillati</taxon>
        <taxon>Actinomycetota</taxon>
        <taxon>Actinomycetes</taxon>
        <taxon>Mycobacteriales</taxon>
        <taxon>Mycobacteriaceae</taxon>
        <taxon>Mycobacterium</taxon>
        <taxon>Mycobacterium simiae complex</taxon>
    </lineage>
</organism>
<comment type="cofactor">
    <cofactor evidence="1 6">
        <name>pyridoxal 5'-phosphate</name>
        <dbReference type="ChEBI" id="CHEBI:597326"/>
    </cofactor>
</comment>
<dbReference type="PROSITE" id="PS00599">
    <property type="entry name" value="AA_TRANSFER_CLASS_2"/>
    <property type="match status" value="1"/>
</dbReference>
<gene>
    <name evidence="6 8" type="primary">pat</name>
    <name evidence="8" type="ORF">MKUB_32690</name>
</gene>
<dbReference type="InterPro" id="IPR024892">
    <property type="entry name" value="ArAT"/>
</dbReference>
<evidence type="ECO:0000256" key="2">
    <source>
        <dbReference type="ARBA" id="ARBA00011738"/>
    </source>
</evidence>
<dbReference type="Proteomes" id="UP000465306">
    <property type="component" value="Unassembled WGS sequence"/>
</dbReference>
<dbReference type="InterPro" id="IPR015421">
    <property type="entry name" value="PyrdxlP-dep_Trfase_major"/>
</dbReference>
<dbReference type="EMBL" id="BLKU01000005">
    <property type="protein sequence ID" value="GFG65779.1"/>
    <property type="molecule type" value="Genomic_DNA"/>
</dbReference>
<dbReference type="PANTHER" id="PTHR43643:SF3">
    <property type="entry name" value="HISTIDINOL-PHOSPHATE AMINOTRANSFERASE"/>
    <property type="match status" value="1"/>
</dbReference>
<dbReference type="Gene3D" id="3.90.1150.10">
    <property type="entry name" value="Aspartate Aminotransferase, domain 1"/>
    <property type="match status" value="1"/>
</dbReference>
<comment type="subunit">
    <text evidence="2 6">Homodimer.</text>
</comment>
<proteinExistence type="inferred from homology"/>
<dbReference type="Gene3D" id="3.40.640.10">
    <property type="entry name" value="Type I PLP-dependent aspartate aminotransferase-like (Major domain)"/>
    <property type="match status" value="1"/>
</dbReference>
<dbReference type="HAMAP" id="MF_01023">
    <property type="entry name" value="HisC_aminotrans_2"/>
    <property type="match status" value="1"/>
</dbReference>
<keyword evidence="9" id="KW-1185">Reference proteome</keyword>
<keyword evidence="4 6" id="KW-0808">Transferase</keyword>
<dbReference type="InterPro" id="IPR050106">
    <property type="entry name" value="HistidinolP_aminotransfase"/>
</dbReference>
<dbReference type="InterPro" id="IPR015422">
    <property type="entry name" value="PyrdxlP-dep_Trfase_small"/>
</dbReference>
<evidence type="ECO:0000256" key="5">
    <source>
        <dbReference type="ARBA" id="ARBA00022898"/>
    </source>
</evidence>
<evidence type="ECO:0000256" key="4">
    <source>
        <dbReference type="ARBA" id="ARBA00022679"/>
    </source>
</evidence>
<evidence type="ECO:0000256" key="1">
    <source>
        <dbReference type="ARBA" id="ARBA00001933"/>
    </source>
</evidence>
<evidence type="ECO:0000259" key="7">
    <source>
        <dbReference type="Pfam" id="PF00155"/>
    </source>
</evidence>
<dbReference type="GO" id="GO:0008483">
    <property type="term" value="F:transaminase activity"/>
    <property type="evidence" value="ECO:0007669"/>
    <property type="project" value="UniProtKB-KW"/>
</dbReference>
<reference evidence="8 9" key="1">
    <citation type="journal article" date="2019" name="Emerg. Microbes Infect.">
        <title>Comprehensive subspecies identification of 175 nontuberculous mycobacteria species based on 7547 genomic profiles.</title>
        <authorList>
            <person name="Matsumoto Y."/>
            <person name="Kinjo T."/>
            <person name="Motooka D."/>
            <person name="Nabeya D."/>
            <person name="Jung N."/>
            <person name="Uechi K."/>
            <person name="Horii T."/>
            <person name="Iida T."/>
            <person name="Fujita J."/>
            <person name="Nakamura S."/>
        </authorList>
    </citation>
    <scope>NUCLEOTIDE SEQUENCE [LARGE SCALE GENOMIC DNA]</scope>
    <source>
        <strain evidence="8 9">JCM 13573</strain>
    </source>
</reference>
<name>A0ABQ1BR27_9MYCO</name>
<comment type="similarity">
    <text evidence="6">Belongs to the class-II pyridoxal-phosphate-dependent aminotransferase family.</text>
</comment>
<comment type="catalytic activity">
    <reaction evidence="6">
        <text>an aromatic L-alpha-amino acid + 2-oxoglutarate = an aromatic oxo-acid + L-glutamate</text>
        <dbReference type="Rhea" id="RHEA:17533"/>
        <dbReference type="ChEBI" id="CHEBI:16810"/>
        <dbReference type="ChEBI" id="CHEBI:29985"/>
        <dbReference type="ChEBI" id="CHEBI:73309"/>
        <dbReference type="ChEBI" id="CHEBI:84824"/>
        <dbReference type="EC" id="2.6.1.57"/>
    </reaction>
</comment>
<dbReference type="InterPro" id="IPR015424">
    <property type="entry name" value="PyrdxlP-dep_Trfase"/>
</dbReference>
<dbReference type="HAMAP" id="MF_01513">
    <property type="entry name" value="Phe_aminotrans_2"/>
    <property type="match status" value="1"/>
</dbReference>
<dbReference type="Pfam" id="PF00155">
    <property type="entry name" value="Aminotran_1_2"/>
    <property type="match status" value="1"/>
</dbReference>
<accession>A0ABQ1BR27</accession>
<dbReference type="InterPro" id="IPR005861">
    <property type="entry name" value="HisP_aminotrans"/>
</dbReference>
<sequence length="382" mass="40488">MNFLRVPDSGIPGAAGGSAYTGATYAVDVTARLRPELAGLPVYVPGKTVPGAIKLASNETVFGPLPSVRAAIEHATDLINRYPDNGCVQLKAALAAHVGPDFAPEHIAVGCGSVSLCQQLVQITSGVGDEVVFGWRSFELYPPQVQVAGATAVKVPLTDHTFDLYAMLAAVTDRTRLIFVCNPNNPTSTVVDPEVLHRFVASVPPHILIAIDEAYVEYIRDGLQPDSLGLVRTYSNVVVLRTFSKAYGLAGLRVGYAVGHPDVITALDQVYVPFTATSLSQAAAIASLEAADELLARTDAVVAERARVSAELRAAGYSLPPSQANFVWLPLGSRTQDFVEQAAAARIVVRPYGSDGVRVTIGAPDENDALLRFARGWIANAE</sequence>
<dbReference type="InterPro" id="IPR004839">
    <property type="entry name" value="Aminotransferase_I/II_large"/>
</dbReference>
<dbReference type="CDD" id="cd00609">
    <property type="entry name" value="AAT_like"/>
    <property type="match status" value="1"/>
</dbReference>
<dbReference type="InterPro" id="IPR001917">
    <property type="entry name" value="Aminotrans_II_pyridoxalP_BS"/>
</dbReference>
<comment type="caution">
    <text evidence="8">The sequence shown here is derived from an EMBL/GenBank/DDBJ whole genome shotgun (WGS) entry which is preliminary data.</text>
</comment>
<dbReference type="SUPFAM" id="SSF53383">
    <property type="entry name" value="PLP-dependent transferases"/>
    <property type="match status" value="1"/>
</dbReference>
<dbReference type="PANTHER" id="PTHR43643">
    <property type="entry name" value="HISTIDINOL-PHOSPHATE AMINOTRANSFERASE 2"/>
    <property type="match status" value="1"/>
</dbReference>
<feature type="domain" description="Aminotransferase class I/classII large" evidence="7">
    <location>
        <begin position="53"/>
        <end position="370"/>
    </location>
</feature>
<evidence type="ECO:0000313" key="8">
    <source>
        <dbReference type="EMBL" id="GFG65779.1"/>
    </source>
</evidence>
<keyword evidence="3 6" id="KW-0032">Aminotransferase</keyword>
<evidence type="ECO:0000313" key="9">
    <source>
        <dbReference type="Proteomes" id="UP000465306"/>
    </source>
</evidence>
<evidence type="ECO:0000256" key="3">
    <source>
        <dbReference type="ARBA" id="ARBA00022576"/>
    </source>
</evidence>
<protein>
    <recommendedName>
        <fullName evidence="6">Aromatic amino acid aminotransferase</fullName>
        <shortName evidence="6">ArAT</shortName>
        <ecNumber evidence="6">2.6.1.57</ecNumber>
    </recommendedName>
</protein>
<dbReference type="NCBIfam" id="NF002878">
    <property type="entry name" value="PRK03321.1"/>
    <property type="match status" value="1"/>
</dbReference>
<dbReference type="EC" id="2.6.1.57" evidence="6"/>
<comment type="function">
    <text evidence="6">Aminotransferase that catalyzes the conversion of aromatic amino acids and 2-oxoglutarate into corresponding aromatic oxo acids and L-glutamate.</text>
</comment>
<feature type="modified residue" description="N6-(pyridoxal phosphate)lysine" evidence="6">
    <location>
        <position position="245"/>
    </location>
</feature>
<evidence type="ECO:0000256" key="6">
    <source>
        <dbReference type="HAMAP-Rule" id="MF_01513"/>
    </source>
</evidence>
<keyword evidence="5 6" id="KW-0663">Pyridoxal phosphate</keyword>